<dbReference type="RefSeq" id="WP_106165456.1">
    <property type="nucleotide sequence ID" value="NZ_PVUF01000022.1"/>
</dbReference>
<gene>
    <name evidence="1" type="ORF">CLV89_12217</name>
</gene>
<comment type="caution">
    <text evidence="1">The sequence shown here is derived from an EMBL/GenBank/DDBJ whole genome shotgun (WGS) entry which is preliminary data.</text>
</comment>
<dbReference type="OrthoDB" id="9777890at2"/>
<accession>A0A2T1A810</accession>
<dbReference type="EMBL" id="PVUF01000022">
    <property type="protein sequence ID" value="PRZ44617.1"/>
    <property type="molecule type" value="Genomic_DNA"/>
</dbReference>
<evidence type="ECO:0000313" key="1">
    <source>
        <dbReference type="EMBL" id="PRZ44617.1"/>
    </source>
</evidence>
<name>A0A2T1A810_TRISK</name>
<reference evidence="1 2" key="1">
    <citation type="submission" date="2018-03" db="EMBL/GenBank/DDBJ databases">
        <title>Genomic Encyclopedia of Archaeal and Bacterial Type Strains, Phase II (KMG-II): from individual species to whole genera.</title>
        <authorList>
            <person name="Goeker M."/>
        </authorList>
    </citation>
    <scope>NUCLEOTIDE SEQUENCE [LARGE SCALE GENOMIC DNA]</scope>
    <source>
        <strain evidence="1 2">DSM 25328</strain>
    </source>
</reference>
<dbReference type="GO" id="GO:0016740">
    <property type="term" value="F:transferase activity"/>
    <property type="evidence" value="ECO:0007669"/>
    <property type="project" value="UniProtKB-KW"/>
</dbReference>
<dbReference type="Gene3D" id="3.40.50.300">
    <property type="entry name" value="P-loop containing nucleotide triphosphate hydrolases"/>
    <property type="match status" value="1"/>
</dbReference>
<dbReference type="AlphaFoldDB" id="A0A2T1A810"/>
<proteinExistence type="predicted"/>
<dbReference type="InterPro" id="IPR027417">
    <property type="entry name" value="P-loop_NTPase"/>
</dbReference>
<dbReference type="Proteomes" id="UP000237718">
    <property type="component" value="Unassembled WGS sequence"/>
</dbReference>
<evidence type="ECO:0000313" key="2">
    <source>
        <dbReference type="Proteomes" id="UP000237718"/>
    </source>
</evidence>
<dbReference type="SUPFAM" id="SSF52540">
    <property type="entry name" value="P-loop containing nucleoside triphosphate hydrolases"/>
    <property type="match status" value="1"/>
</dbReference>
<organism evidence="1 2">
    <name type="scientific">Tritonibacter scottomollicae</name>
    <name type="common">Epibacterium scottomollicae</name>
    <dbReference type="NCBI Taxonomy" id="483013"/>
    <lineage>
        <taxon>Bacteria</taxon>
        <taxon>Pseudomonadati</taxon>
        <taxon>Pseudomonadota</taxon>
        <taxon>Alphaproteobacteria</taxon>
        <taxon>Rhodobacterales</taxon>
        <taxon>Paracoccaceae</taxon>
        <taxon>Tritonibacter</taxon>
    </lineage>
</organism>
<keyword evidence="1" id="KW-0808">Transferase</keyword>
<protein>
    <submittedName>
        <fullName evidence="1">Sulfotransferase family protein</fullName>
    </submittedName>
</protein>
<sequence>MSGLTQPAVLPRGGLILGSARCGSTLVSDILNRHPAILSVSELFSTVGPHALRPDVLSGKRFWRNLSRPSRALSQVGNPDSAPREFLYGKGQAPEHDPWLCPPILAITLPHLTDTPDDLFRQLAQDVPQWPSRSLADQYRALFATLAAKLENQPVWVERSGGSLLASGTLLDMFPEARPVLLTRSGPDTALSMRDYPATRLAIWMWRRLNWVGIDLLSPRRHYGRGGIWPLIASLGGLGGLRHILNSRPSLTDCGAFWSELTCRGTEALRGHSPLVVSYERLCEAPAEEITRLGLYLADEAPQEWVAASAALPEKRPSRLAALGAADRDELLRACARGEDALSRYREA</sequence>